<comment type="caution">
    <text evidence="10">Lacks conserved residue(s) required for the propagation of feature annotation.</text>
</comment>
<dbReference type="Proteomes" id="UP001642520">
    <property type="component" value="Unassembled WGS sequence"/>
</dbReference>
<evidence type="ECO:0000256" key="7">
    <source>
        <dbReference type="ARBA" id="ARBA00023136"/>
    </source>
</evidence>
<comment type="similarity">
    <text evidence="10">Belongs to the insect chemoreceptor superfamily. Heteromeric odorant receptor channel (TC 1.A.69) family.</text>
</comment>
<sequence length="385" mass="44891">MLQKNKTREGTVFDVSYYKAFKKYLLFLGQYPTQSRWSREFNVIVVLCSIISLLIPAISQFCVSIFEKNLDAAMESVPVVVTLAVCMIKVLNHKINKDKFDKLFDLIKEEWDLLNHKYQIHILHTTTKQGNMLATAYRTTLLSFMVIFLLLPLFPLFLDVILPLNETRQRHQMFRLKYFVNENQYFFSIYLHSVWCSFVVVIIVVSIDSLYMIIVHHACGLFAVCGYQIEKATKRIDVNVNGISIESFRRCAIMHNKALQFYQIIDDSSRLGYFFQVLFNMIGITVTAVQTVMYFHRPEEALRIAVFLVAQQFHLLVITLPGQVLVDQSLQFANDIYDSTWYQMPTNIQKVLYTMQIRSTRACKLTAGGLYEMNIENFGVNWLYL</sequence>
<feature type="transmembrane region" description="Helical" evidence="10">
    <location>
        <begin position="141"/>
        <end position="164"/>
    </location>
</feature>
<evidence type="ECO:0000256" key="9">
    <source>
        <dbReference type="ARBA" id="ARBA00023224"/>
    </source>
</evidence>
<dbReference type="PANTHER" id="PTHR21137">
    <property type="entry name" value="ODORANT RECEPTOR"/>
    <property type="match status" value="1"/>
</dbReference>
<feature type="transmembrane region" description="Helical" evidence="10">
    <location>
        <begin position="43"/>
        <end position="66"/>
    </location>
</feature>
<keyword evidence="5 10" id="KW-0552">Olfaction</keyword>
<evidence type="ECO:0000256" key="4">
    <source>
        <dbReference type="ARBA" id="ARBA00022692"/>
    </source>
</evidence>
<evidence type="ECO:0000256" key="2">
    <source>
        <dbReference type="ARBA" id="ARBA00022475"/>
    </source>
</evidence>
<comment type="caution">
    <text evidence="11">The sequence shown here is derived from an EMBL/GenBank/DDBJ whole genome shotgun (WGS) entry which is preliminary data.</text>
</comment>
<feature type="transmembrane region" description="Helical" evidence="10">
    <location>
        <begin position="301"/>
        <end position="320"/>
    </location>
</feature>
<evidence type="ECO:0000256" key="6">
    <source>
        <dbReference type="ARBA" id="ARBA00022989"/>
    </source>
</evidence>
<proteinExistence type="inferred from homology"/>
<evidence type="ECO:0000256" key="1">
    <source>
        <dbReference type="ARBA" id="ARBA00004651"/>
    </source>
</evidence>
<keyword evidence="2" id="KW-1003">Cell membrane</keyword>
<keyword evidence="4 10" id="KW-0812">Transmembrane</keyword>
<feature type="transmembrane region" description="Helical" evidence="10">
    <location>
        <begin position="185"/>
        <end position="204"/>
    </location>
</feature>
<keyword evidence="3 10" id="KW-0716">Sensory transduction</keyword>
<keyword evidence="9 10" id="KW-0807">Transducer</keyword>
<evidence type="ECO:0000256" key="8">
    <source>
        <dbReference type="ARBA" id="ARBA00023170"/>
    </source>
</evidence>
<dbReference type="EMBL" id="CAXAJV020001290">
    <property type="protein sequence ID" value="CAL7939947.1"/>
    <property type="molecule type" value="Genomic_DNA"/>
</dbReference>
<evidence type="ECO:0000256" key="3">
    <source>
        <dbReference type="ARBA" id="ARBA00022606"/>
    </source>
</evidence>
<gene>
    <name evidence="11" type="ORF">XYLVIOL_LOCUS4234</name>
</gene>
<protein>
    <recommendedName>
        <fullName evidence="10">Odorant receptor</fullName>
    </recommendedName>
</protein>
<organism evidence="11 12">
    <name type="scientific">Xylocopa violacea</name>
    <name type="common">Violet carpenter bee</name>
    <name type="synonym">Apis violacea</name>
    <dbReference type="NCBI Taxonomy" id="135666"/>
    <lineage>
        <taxon>Eukaryota</taxon>
        <taxon>Metazoa</taxon>
        <taxon>Ecdysozoa</taxon>
        <taxon>Arthropoda</taxon>
        <taxon>Hexapoda</taxon>
        <taxon>Insecta</taxon>
        <taxon>Pterygota</taxon>
        <taxon>Neoptera</taxon>
        <taxon>Endopterygota</taxon>
        <taxon>Hymenoptera</taxon>
        <taxon>Apocrita</taxon>
        <taxon>Aculeata</taxon>
        <taxon>Apoidea</taxon>
        <taxon>Anthophila</taxon>
        <taxon>Apidae</taxon>
        <taxon>Xylocopa</taxon>
        <taxon>Xylocopa</taxon>
    </lineage>
</organism>
<keyword evidence="8 10" id="KW-0675">Receptor</keyword>
<comment type="subcellular location">
    <subcellularLocation>
        <location evidence="1 10">Cell membrane</location>
        <topology evidence="1 10">Multi-pass membrane protein</topology>
    </subcellularLocation>
</comment>
<feature type="transmembrane region" description="Helical" evidence="10">
    <location>
        <begin position="210"/>
        <end position="229"/>
    </location>
</feature>
<evidence type="ECO:0000313" key="11">
    <source>
        <dbReference type="EMBL" id="CAL7939947.1"/>
    </source>
</evidence>
<feature type="transmembrane region" description="Helical" evidence="10">
    <location>
        <begin position="273"/>
        <end position="295"/>
    </location>
</feature>
<dbReference type="PANTHER" id="PTHR21137:SF35">
    <property type="entry name" value="ODORANT RECEPTOR 19A-RELATED"/>
    <property type="match status" value="1"/>
</dbReference>
<keyword evidence="7 10" id="KW-0472">Membrane</keyword>
<name>A0ABP1NHK5_XYLVO</name>
<evidence type="ECO:0000313" key="12">
    <source>
        <dbReference type="Proteomes" id="UP001642520"/>
    </source>
</evidence>
<evidence type="ECO:0000256" key="5">
    <source>
        <dbReference type="ARBA" id="ARBA00022725"/>
    </source>
</evidence>
<reference evidence="11 12" key="1">
    <citation type="submission" date="2024-08" db="EMBL/GenBank/DDBJ databases">
        <authorList>
            <person name="Will J Nash"/>
            <person name="Angela Man"/>
            <person name="Seanna McTaggart"/>
            <person name="Kendall Baker"/>
            <person name="Tom Barker"/>
            <person name="Leah Catchpole"/>
            <person name="Alex Durrant"/>
            <person name="Karim Gharbi"/>
            <person name="Naomi Irish"/>
            <person name="Gemy Kaithakottil"/>
            <person name="Debby Ku"/>
            <person name="Aaliyah Providence"/>
            <person name="Felix Shaw"/>
            <person name="David Swarbreck"/>
            <person name="Chris Watkins"/>
            <person name="Ann M. McCartney"/>
            <person name="Giulio Formenti"/>
            <person name="Alice Mouton"/>
            <person name="Noel Vella"/>
            <person name="Bjorn M von Reumont"/>
            <person name="Adriana Vella"/>
            <person name="Wilfried Haerty"/>
        </authorList>
    </citation>
    <scope>NUCLEOTIDE SEQUENCE [LARGE SCALE GENOMIC DNA]</scope>
</reference>
<keyword evidence="12" id="KW-1185">Reference proteome</keyword>
<dbReference type="InterPro" id="IPR004117">
    <property type="entry name" value="7tm6_olfct_rcpt"/>
</dbReference>
<dbReference type="Pfam" id="PF02949">
    <property type="entry name" value="7tm_6"/>
    <property type="match status" value="1"/>
</dbReference>
<keyword evidence="6 10" id="KW-1133">Transmembrane helix</keyword>
<accession>A0ABP1NHK5</accession>
<evidence type="ECO:0000256" key="10">
    <source>
        <dbReference type="RuleBase" id="RU351113"/>
    </source>
</evidence>